<organism evidence="1 2">
    <name type="scientific">Carboxydothermus pertinax</name>
    <dbReference type="NCBI Taxonomy" id="870242"/>
    <lineage>
        <taxon>Bacteria</taxon>
        <taxon>Bacillati</taxon>
        <taxon>Bacillota</taxon>
        <taxon>Clostridia</taxon>
        <taxon>Thermoanaerobacterales</taxon>
        <taxon>Thermoanaerobacteraceae</taxon>
        <taxon>Carboxydothermus</taxon>
    </lineage>
</organism>
<gene>
    <name evidence="1" type="ORF">cpu_12200</name>
</gene>
<evidence type="ECO:0000313" key="1">
    <source>
        <dbReference type="EMBL" id="GAV22710.1"/>
    </source>
</evidence>
<reference evidence="2" key="1">
    <citation type="submission" date="2016-12" db="EMBL/GenBank/DDBJ databases">
        <title>Draft Genome Sequences od Carboxydothermus pertinax and islandicus, Hydrogenogenic Carboxydotrophic Bacteria.</title>
        <authorList>
            <person name="Fukuyama Y."/>
            <person name="Ohmae K."/>
            <person name="Yoneda Y."/>
            <person name="Yoshida T."/>
            <person name="Sako Y."/>
        </authorList>
    </citation>
    <scope>NUCLEOTIDE SEQUENCE [LARGE SCALE GENOMIC DNA]</scope>
    <source>
        <strain evidence="2">Ug1</strain>
    </source>
</reference>
<dbReference type="STRING" id="870242.cpu_12200"/>
<name>A0A1L8CUX1_9THEO</name>
<proteinExistence type="predicted"/>
<protein>
    <submittedName>
        <fullName evidence="1">Uncharacterized protein</fullName>
    </submittedName>
</protein>
<dbReference type="Proteomes" id="UP000187485">
    <property type="component" value="Unassembled WGS sequence"/>
</dbReference>
<evidence type="ECO:0000313" key="2">
    <source>
        <dbReference type="Proteomes" id="UP000187485"/>
    </source>
</evidence>
<comment type="caution">
    <text evidence="1">The sequence shown here is derived from an EMBL/GenBank/DDBJ whole genome shotgun (WGS) entry which is preliminary data.</text>
</comment>
<dbReference type="RefSeq" id="WP_268761779.1">
    <property type="nucleotide sequence ID" value="NZ_BDJK01000018.1"/>
</dbReference>
<accession>A0A1L8CUX1</accession>
<dbReference type="AlphaFoldDB" id="A0A1L8CUX1"/>
<keyword evidence="2" id="KW-1185">Reference proteome</keyword>
<dbReference type="EMBL" id="BDJK01000018">
    <property type="protein sequence ID" value="GAV22710.1"/>
    <property type="molecule type" value="Genomic_DNA"/>
</dbReference>
<sequence length="43" mass="5068">MENLVSLLKRNAAKYPQDLGVYWPKGDLYFTWPGRRLSKEVIN</sequence>